<dbReference type="InParanoid" id="A0A259U2K8"/>
<proteinExistence type="predicted"/>
<dbReference type="InterPro" id="IPR039448">
    <property type="entry name" value="Beta_helix"/>
</dbReference>
<evidence type="ECO:0000313" key="4">
    <source>
        <dbReference type="Proteomes" id="UP000216446"/>
    </source>
</evidence>
<sequence length="1182" mass="114982">MVFQIEGLALHLANSPLSLPALMRPFYRLFGALAFLLTAPLATAATITVNTLNDELNNDGDCSLREAIVSANTNASVDACASGASGRDNISFSITSTPTPALLMLTQQAMEVTEDLTINSGLGGGVTVVIDGADTYRIFAVTGGRFVLQNTVIQNARAERGAGIYIASGAEFSADDCVFRDNVATGVEATDGGAAVYNDGGDVTLVGVSLTGNAASGMSGSGGAVLNNAGTLTITESAFRDNSASRAGGAIEAAGASRTTITDTNFASNSAGSNPGNGGAFHISATGSATITGGVVNNNVATREGGGFWNNTGTMTITGTRFVGNVASGAAGDDGGGALFNNGGTMNVEGITAEGNVANGASGSGGGLMTLGGTLNVRASTLLGNVANRAGAGIESAGATTTVTGGMINGNVIPAASAAPGNGGGIHAGGGTLTIEGATLSGNQATEGGGVWASGGLVIRSSGGTATTISGNIGRGDDATNGGGGVYAETGADATIDGATISANQASGASGSGGGVFVASGASMDINGGTIADNRANRAGAGIENAGGDMIITGVTVLSNIIPAASAAPGNGGGLHAGGGSVTIRGGVFRSNEATEGGGLWSNGTLVIELTGGDSGDQTVIASNIGRGPAADNGGGGVYVESGGEASITSAVIEMNRASGASGSGGGILVASGASATVTGGSIRQNTANRAGAGVENAGGTMQMVNVSVRENVIPAATAAPGNGGGLHSGGGMITIRGGDFTANEATEGGGLWSNGTLVVGDEDDDAATTMITQNIGRGDDATNGGGGVYAETGGDIRLYDAMITDNVASGASGSGGGIFVADESIVVMNRGTVSGNRANRAGAGIEVADDGNSTAKTALVLTNVTVSDNSIATAAPGNGGGIHIGGSGVATIRSSTISGNTAREGAGVWVAGAGALDIALSTVSGNAATEDGGGLYDNGGDSSAEIMLQDVTVALNTAGGNGGGLLSESTDGASYTFANSIIGANTAASGADCFGMFESGGYNLIQNTSGCTINGETDTNVTGMSPMLGDLADNGGFTMTHLPMEGSPAVNAGSSSFDVDQRGFMRSVGQTDIGSVERGSMPVAGEEGPIALATDFSLLPTRPNPARGQATIAYTVAESAPVRVEMYNVLGQLVQTVYDGMGEAGSEQTISVDASRLAPGTYIVRLQSGDQQATRRMTVVR</sequence>
<evidence type="ECO:0000259" key="1">
    <source>
        <dbReference type="Pfam" id="PF13229"/>
    </source>
</evidence>
<dbReference type="Proteomes" id="UP000216446">
    <property type="component" value="Unassembled WGS sequence"/>
</dbReference>
<dbReference type="SUPFAM" id="SSF51126">
    <property type="entry name" value="Pectin lyase-like"/>
    <property type="match status" value="3"/>
</dbReference>
<evidence type="ECO:0000259" key="2">
    <source>
        <dbReference type="Pfam" id="PF18962"/>
    </source>
</evidence>
<dbReference type="InterPro" id="IPR006626">
    <property type="entry name" value="PbH1"/>
</dbReference>
<dbReference type="PANTHER" id="PTHR11319:SF35">
    <property type="entry name" value="OUTER MEMBRANE PROTEIN PMPC-RELATED"/>
    <property type="match status" value="1"/>
</dbReference>
<dbReference type="Pfam" id="PF13229">
    <property type="entry name" value="Beta_helix"/>
    <property type="match status" value="1"/>
</dbReference>
<dbReference type="NCBIfam" id="TIGR04214">
    <property type="entry name" value="CSLREA_Nterm"/>
    <property type="match status" value="1"/>
</dbReference>
<dbReference type="AlphaFoldDB" id="A0A259U2K8"/>
<reference evidence="3 4" key="1">
    <citation type="submission" date="2016-11" db="EMBL/GenBank/DDBJ databases">
        <title>Study of marine rhodopsin-containing bacteria.</title>
        <authorList>
            <person name="Yoshizawa S."/>
            <person name="Kumagai Y."/>
            <person name="Kogure K."/>
        </authorList>
    </citation>
    <scope>NUCLEOTIDE SEQUENCE [LARGE SCALE GENOMIC DNA]</scope>
    <source>
        <strain evidence="3 4">SG-29</strain>
    </source>
</reference>
<dbReference type="PANTHER" id="PTHR11319">
    <property type="entry name" value="G PROTEIN-COUPLED RECEPTOR-RELATED"/>
    <property type="match status" value="1"/>
</dbReference>
<dbReference type="NCBIfam" id="NF041518">
    <property type="entry name" value="choice_anch_Q"/>
    <property type="match status" value="1"/>
</dbReference>
<dbReference type="Pfam" id="PF18962">
    <property type="entry name" value="Por_Secre_tail"/>
    <property type="match status" value="1"/>
</dbReference>
<dbReference type="SMART" id="SM00710">
    <property type="entry name" value="PbH1"/>
    <property type="match status" value="19"/>
</dbReference>
<evidence type="ECO:0000313" key="3">
    <source>
        <dbReference type="EMBL" id="OZC04283.1"/>
    </source>
</evidence>
<organism evidence="3 4">
    <name type="scientific">Rubricoccus marinus</name>
    <dbReference type="NCBI Taxonomy" id="716817"/>
    <lineage>
        <taxon>Bacteria</taxon>
        <taxon>Pseudomonadati</taxon>
        <taxon>Rhodothermota</taxon>
        <taxon>Rhodothermia</taxon>
        <taxon>Rhodothermales</taxon>
        <taxon>Rubricoccaceae</taxon>
        <taxon>Rubricoccus</taxon>
    </lineage>
</organism>
<gene>
    <name evidence="3" type="ORF">BSZ36_15615</name>
</gene>
<dbReference type="EMBL" id="MQWB01000001">
    <property type="protein sequence ID" value="OZC04283.1"/>
    <property type="molecule type" value="Genomic_DNA"/>
</dbReference>
<dbReference type="InterPro" id="IPR026457">
    <property type="entry name" value="CSLREA_Nterm"/>
</dbReference>
<dbReference type="InterPro" id="IPR059226">
    <property type="entry name" value="Choice_anch_Q_dom"/>
</dbReference>
<dbReference type="InterPro" id="IPR011050">
    <property type="entry name" value="Pectin_lyase_fold/virulence"/>
</dbReference>
<protein>
    <submittedName>
        <fullName evidence="3">Uncharacterized protein</fullName>
    </submittedName>
</protein>
<comment type="caution">
    <text evidence="3">The sequence shown here is derived from an EMBL/GenBank/DDBJ whole genome shotgun (WGS) entry which is preliminary data.</text>
</comment>
<keyword evidence="4" id="KW-1185">Reference proteome</keyword>
<feature type="domain" description="Secretion system C-terminal sorting" evidence="2">
    <location>
        <begin position="1104"/>
        <end position="1179"/>
    </location>
</feature>
<dbReference type="NCBIfam" id="TIGR04183">
    <property type="entry name" value="Por_Secre_tail"/>
    <property type="match status" value="1"/>
</dbReference>
<dbReference type="InterPro" id="IPR026444">
    <property type="entry name" value="Secre_tail"/>
</dbReference>
<accession>A0A259U2K8</accession>
<name>A0A259U2K8_9BACT</name>
<feature type="domain" description="Right handed beta helix" evidence="1">
    <location>
        <begin position="130"/>
        <end position="292"/>
    </location>
</feature>